<proteinExistence type="predicted"/>
<feature type="transmembrane region" description="Helical" evidence="1">
    <location>
        <begin position="119"/>
        <end position="140"/>
    </location>
</feature>
<reference evidence="2 3" key="1">
    <citation type="submission" date="2016-02" db="EMBL/GenBank/DDBJ databases">
        <title>Complete genome sequence of Pseudomonas azotoformans S4.</title>
        <authorList>
            <person name="Fang Y."/>
            <person name="Wu L."/>
            <person name="Feng G."/>
        </authorList>
    </citation>
    <scope>NUCLEOTIDE SEQUENCE [LARGE SCALE GENOMIC DNA]</scope>
    <source>
        <strain evidence="2 3">S4</strain>
    </source>
</reference>
<dbReference type="Proteomes" id="UP000070516">
    <property type="component" value="Chromosome"/>
</dbReference>
<sequence length="148" mass="16931">MDNSLTIKESLRMGRLNGWQRLWVLVSCLLGAVAVVLIVDTMETESQITTWYKADKVMQSMEIEHIQKREAGIEPRSIYDTSDRTVAQMDERSKETDQRYQRDLLGLPGKQFKHVATGVGIWLGICVSLYVMGWLIGWVIRGFRPNAV</sequence>
<dbReference type="KEGG" id="pazo:AYR47_29690"/>
<dbReference type="RefSeq" id="WP_061449241.1">
    <property type="nucleotide sequence ID" value="NZ_CP014546.1"/>
</dbReference>
<evidence type="ECO:0000256" key="1">
    <source>
        <dbReference type="SAM" id="Phobius"/>
    </source>
</evidence>
<gene>
    <name evidence="2" type="ORF">AYR47_29690</name>
</gene>
<keyword evidence="1" id="KW-0472">Membrane</keyword>
<dbReference type="EMBL" id="CP014546">
    <property type="protein sequence ID" value="AMN82223.1"/>
    <property type="molecule type" value="Genomic_DNA"/>
</dbReference>
<keyword evidence="1" id="KW-1133">Transmembrane helix</keyword>
<protein>
    <submittedName>
        <fullName evidence="2">Uncharacterized protein</fullName>
    </submittedName>
</protein>
<accession>A0A127I699</accession>
<evidence type="ECO:0000313" key="3">
    <source>
        <dbReference type="Proteomes" id="UP000070516"/>
    </source>
</evidence>
<name>A0A127I699_PSEAZ</name>
<feature type="transmembrane region" description="Helical" evidence="1">
    <location>
        <begin position="21"/>
        <end position="39"/>
    </location>
</feature>
<keyword evidence="1" id="KW-0812">Transmembrane</keyword>
<evidence type="ECO:0000313" key="2">
    <source>
        <dbReference type="EMBL" id="AMN82223.1"/>
    </source>
</evidence>
<dbReference type="AlphaFoldDB" id="A0A127I699"/>
<organism evidence="2 3">
    <name type="scientific">Pseudomonas azotoformans</name>
    <dbReference type="NCBI Taxonomy" id="47878"/>
    <lineage>
        <taxon>Bacteria</taxon>
        <taxon>Pseudomonadati</taxon>
        <taxon>Pseudomonadota</taxon>
        <taxon>Gammaproteobacteria</taxon>
        <taxon>Pseudomonadales</taxon>
        <taxon>Pseudomonadaceae</taxon>
        <taxon>Pseudomonas</taxon>
    </lineage>
</organism>